<dbReference type="Proteomes" id="UP000002334">
    <property type="component" value="Chromosome"/>
</dbReference>
<name>C4K3D9_HAMD5</name>
<accession>C4K3D9</accession>
<gene>
    <name evidence="1" type="ordered locus">HDEF_0320</name>
</gene>
<organism evidence="1 2">
    <name type="scientific">Hamiltonella defensa subsp. Acyrthosiphon pisum (strain 5AT)</name>
    <dbReference type="NCBI Taxonomy" id="572265"/>
    <lineage>
        <taxon>Bacteria</taxon>
        <taxon>Pseudomonadati</taxon>
        <taxon>Pseudomonadota</taxon>
        <taxon>Gammaproteobacteria</taxon>
        <taxon>Enterobacterales</taxon>
        <taxon>Enterobacteriaceae</taxon>
        <taxon>aphid secondary symbionts</taxon>
        <taxon>Candidatus Williamhamiltonella</taxon>
    </lineage>
</organism>
<protein>
    <submittedName>
        <fullName evidence="1">Uncharacterized protein</fullName>
    </submittedName>
</protein>
<dbReference type="KEGG" id="hde:HDEF_0320"/>
<sequence length="37" mass="4598">MNDVGFFKIILVYFCCFLKSTLQKINKFFLRFIHFFK</sequence>
<proteinExistence type="predicted"/>
<reference evidence="1 2" key="1">
    <citation type="journal article" date="2009" name="Proc. Natl. Acad. Sci. U.S.A.">
        <title>Hamiltonella defensa, genome evolution of protective bacterial endosymbiont from pathogenic ancestors.</title>
        <authorList>
            <person name="Degnan P.H."/>
            <person name="Yu Y."/>
            <person name="Sisneros N."/>
            <person name="Wing R.A."/>
            <person name="Moran N.A."/>
        </authorList>
    </citation>
    <scope>NUCLEOTIDE SEQUENCE [LARGE SCALE GENOMIC DNA]</scope>
    <source>
        <strain evidence="2">5AT</strain>
    </source>
</reference>
<evidence type="ECO:0000313" key="1">
    <source>
        <dbReference type="EMBL" id="ACQ67082.1"/>
    </source>
</evidence>
<dbReference type="AlphaFoldDB" id="C4K3D9"/>
<dbReference type="EMBL" id="CP001277">
    <property type="protein sequence ID" value="ACQ67082.1"/>
    <property type="molecule type" value="Genomic_DNA"/>
</dbReference>
<dbReference type="HOGENOM" id="CLU_3344384_0_0_6"/>
<evidence type="ECO:0000313" key="2">
    <source>
        <dbReference type="Proteomes" id="UP000002334"/>
    </source>
</evidence>
<keyword evidence="2" id="KW-1185">Reference proteome</keyword>